<evidence type="ECO:0000313" key="20">
    <source>
        <dbReference type="EMBL" id="PNF19768.1"/>
    </source>
</evidence>
<evidence type="ECO:0000256" key="1">
    <source>
        <dbReference type="ARBA" id="ARBA00004496"/>
    </source>
</evidence>
<evidence type="ECO:0000256" key="15">
    <source>
        <dbReference type="ARBA" id="ARBA00023166"/>
    </source>
</evidence>
<dbReference type="GO" id="GO:0006695">
    <property type="term" value="P:cholesterol biosynthetic process"/>
    <property type="evidence" value="ECO:0007669"/>
    <property type="project" value="TreeGrafter"/>
</dbReference>
<evidence type="ECO:0000256" key="16">
    <source>
        <dbReference type="ARBA" id="ARBA00023221"/>
    </source>
</evidence>
<dbReference type="PANTHER" id="PTHR43290">
    <property type="entry name" value="MEVALONATE KINASE"/>
    <property type="match status" value="1"/>
</dbReference>
<dbReference type="OrthoDB" id="1652964at2759"/>
<evidence type="ECO:0000313" key="21">
    <source>
        <dbReference type="Proteomes" id="UP000235965"/>
    </source>
</evidence>
<keyword evidence="15 18" id="KW-1207">Sterol metabolism</keyword>
<sequence length="437" mass="47444">MLPVKYPLAFIVSAPGKVILHGEHSVVHGKTALAASLNIRTNITVKEGDSVDGKIILDLPNLDTKHAYTVLELNEIFLSNPPPLLKGSQCDFNLYNPELINTSKFIETLREYVLKSEKLQQLPFPQECALVAFLALYTGIFCSVNIQIQPFFIGVVSDLTLGSGCGSSASFSVCLAAAFIHYIRSKISLNSITHGNISKNGYKDMEMEIIDLTVFSAKEKELISRWALIGEKIMHGNPSGLDNATCTFGSVVKFRKGKEGQGAVLEHLSGTAKLKILLVDSGVRRDTARMLAKVSERLKCYPQVVQSTLDAMDGIAIAAAEILMLLGELDTEIGDTLKQQNSLHAKLEELVDMNQAFLNVLGVSHPSLDRICRTVSKCGFHAKLTGAGGGGYAFILLPPCSSQQTKVQQMKEQLERNGFVCTETELGSAGITVSNLI</sequence>
<dbReference type="InterPro" id="IPR014721">
    <property type="entry name" value="Ribsml_uS5_D2-typ_fold_subgr"/>
</dbReference>
<dbReference type="AlphaFoldDB" id="A0A2J7PTV6"/>
<keyword evidence="5 18" id="KW-0444">Lipid biosynthesis</keyword>
<evidence type="ECO:0000256" key="2">
    <source>
        <dbReference type="ARBA" id="ARBA00006495"/>
    </source>
</evidence>
<evidence type="ECO:0000256" key="5">
    <source>
        <dbReference type="ARBA" id="ARBA00022516"/>
    </source>
</evidence>
<dbReference type="GO" id="GO:0019287">
    <property type="term" value="P:isopentenyl diphosphate biosynthetic process, mevalonate pathway"/>
    <property type="evidence" value="ECO:0007669"/>
    <property type="project" value="UniProtKB-UniPathway"/>
</dbReference>
<evidence type="ECO:0000256" key="3">
    <source>
        <dbReference type="ARBA" id="ARBA00012103"/>
    </source>
</evidence>
<keyword evidence="9 18" id="KW-0418">Kinase</keyword>
<dbReference type="InParanoid" id="A0A2J7PTV6"/>
<dbReference type="InterPro" id="IPR020568">
    <property type="entry name" value="Ribosomal_Su5_D2-typ_SF"/>
</dbReference>
<dbReference type="UniPathway" id="UPA00057">
    <property type="reaction ID" value="UER00098"/>
</dbReference>
<dbReference type="Pfam" id="PF08544">
    <property type="entry name" value="GHMP_kinases_C"/>
    <property type="match status" value="1"/>
</dbReference>
<evidence type="ECO:0000256" key="14">
    <source>
        <dbReference type="ARBA" id="ARBA00023098"/>
    </source>
</evidence>
<dbReference type="Gene3D" id="3.30.70.890">
    <property type="entry name" value="GHMP kinase, C-terminal domain"/>
    <property type="match status" value="1"/>
</dbReference>
<keyword evidence="16 18" id="KW-0753">Steroid metabolism</keyword>
<gene>
    <name evidence="20" type="primary">MVK_1</name>
    <name evidence="20" type="ORF">B7P43_G14749</name>
</gene>
<dbReference type="SUPFAM" id="SSF54211">
    <property type="entry name" value="Ribosomal protein S5 domain 2-like"/>
    <property type="match status" value="1"/>
</dbReference>
<keyword evidence="12 18" id="KW-0752">Steroid biosynthesis</keyword>
<name>A0A2J7PTV6_9NEOP</name>
<dbReference type="EC" id="2.7.1.36" evidence="3 18"/>
<keyword evidence="4 18" id="KW-0963">Cytoplasm</keyword>
<feature type="domain" description="GHMP kinase C-terminal" evidence="19">
    <location>
        <begin position="344"/>
        <end position="414"/>
    </location>
</feature>
<evidence type="ECO:0000256" key="9">
    <source>
        <dbReference type="ARBA" id="ARBA00022777"/>
    </source>
</evidence>
<dbReference type="InterPro" id="IPR036554">
    <property type="entry name" value="GHMP_kinase_C_sf"/>
</dbReference>
<keyword evidence="21" id="KW-1185">Reference proteome</keyword>
<dbReference type="EMBL" id="NEVH01021221">
    <property type="protein sequence ID" value="PNF19769.1"/>
    <property type="molecule type" value="Genomic_DNA"/>
</dbReference>
<keyword evidence="10 18" id="KW-0067">ATP-binding</keyword>
<dbReference type="Gene3D" id="3.30.230.10">
    <property type="match status" value="1"/>
</dbReference>
<comment type="subcellular location">
    <subcellularLocation>
        <location evidence="1 18">Cytoplasm</location>
    </subcellularLocation>
</comment>
<comment type="caution">
    <text evidence="20">The sequence shown here is derived from an EMBL/GenBank/DDBJ whole genome shotgun (WGS) entry which is preliminary data.</text>
</comment>
<evidence type="ECO:0000256" key="18">
    <source>
        <dbReference type="RuleBase" id="RU363087"/>
    </source>
</evidence>
<evidence type="ECO:0000256" key="10">
    <source>
        <dbReference type="ARBA" id="ARBA00022840"/>
    </source>
</evidence>
<dbReference type="GO" id="GO:0004496">
    <property type="term" value="F:mevalonate kinase activity"/>
    <property type="evidence" value="ECO:0007669"/>
    <property type="project" value="UniProtKB-EC"/>
</dbReference>
<accession>A0A2J7PTV6</accession>
<evidence type="ECO:0000256" key="11">
    <source>
        <dbReference type="ARBA" id="ARBA00022842"/>
    </source>
</evidence>
<organism evidence="20 21">
    <name type="scientific">Cryptotermes secundus</name>
    <dbReference type="NCBI Taxonomy" id="105785"/>
    <lineage>
        <taxon>Eukaryota</taxon>
        <taxon>Metazoa</taxon>
        <taxon>Ecdysozoa</taxon>
        <taxon>Arthropoda</taxon>
        <taxon>Hexapoda</taxon>
        <taxon>Insecta</taxon>
        <taxon>Pterygota</taxon>
        <taxon>Neoptera</taxon>
        <taxon>Polyneoptera</taxon>
        <taxon>Dictyoptera</taxon>
        <taxon>Blattodea</taxon>
        <taxon>Blattoidea</taxon>
        <taxon>Termitoidae</taxon>
        <taxon>Kalotermitidae</taxon>
        <taxon>Cryptotermitinae</taxon>
        <taxon>Cryptotermes</taxon>
    </lineage>
</organism>
<keyword evidence="7" id="KW-0479">Metal-binding</keyword>
<dbReference type="FunFam" id="3.30.70.890:FF:000003">
    <property type="entry name" value="Mevalonate kinase"/>
    <property type="match status" value="1"/>
</dbReference>
<keyword evidence="13 18" id="KW-0756">Sterol biosynthesis</keyword>
<dbReference type="InterPro" id="IPR006205">
    <property type="entry name" value="Mev_gal_kin"/>
</dbReference>
<keyword evidence="6 18" id="KW-0808">Transferase</keyword>
<dbReference type="NCBIfam" id="TIGR00549">
    <property type="entry name" value="mevalon_kin"/>
    <property type="match status" value="1"/>
</dbReference>
<dbReference type="Proteomes" id="UP000235965">
    <property type="component" value="Unassembled WGS sequence"/>
</dbReference>
<keyword evidence="8 18" id="KW-0547">Nucleotide-binding</keyword>
<comment type="similarity">
    <text evidence="2 18">Belongs to the GHMP kinase family. Mevalonate kinase subfamily.</text>
</comment>
<comment type="catalytic activity">
    <reaction evidence="18">
        <text>(R)-mevalonate + ATP = (R)-5-phosphomevalonate + ADP + H(+)</text>
        <dbReference type="Rhea" id="RHEA:17065"/>
        <dbReference type="ChEBI" id="CHEBI:15378"/>
        <dbReference type="ChEBI" id="CHEBI:30616"/>
        <dbReference type="ChEBI" id="CHEBI:36464"/>
        <dbReference type="ChEBI" id="CHEBI:58146"/>
        <dbReference type="ChEBI" id="CHEBI:456216"/>
        <dbReference type="EC" id="2.7.1.36"/>
    </reaction>
</comment>
<evidence type="ECO:0000256" key="8">
    <source>
        <dbReference type="ARBA" id="ARBA00022741"/>
    </source>
</evidence>
<reference evidence="20 21" key="1">
    <citation type="submission" date="2017-12" db="EMBL/GenBank/DDBJ databases">
        <title>Hemimetabolous genomes reveal molecular basis of termite eusociality.</title>
        <authorList>
            <person name="Harrison M.C."/>
            <person name="Jongepier E."/>
            <person name="Robertson H.M."/>
            <person name="Arning N."/>
            <person name="Bitard-Feildel T."/>
            <person name="Chao H."/>
            <person name="Childers C.P."/>
            <person name="Dinh H."/>
            <person name="Doddapaneni H."/>
            <person name="Dugan S."/>
            <person name="Gowin J."/>
            <person name="Greiner C."/>
            <person name="Han Y."/>
            <person name="Hu H."/>
            <person name="Hughes D.S.T."/>
            <person name="Huylmans A.-K."/>
            <person name="Kemena C."/>
            <person name="Kremer L.P.M."/>
            <person name="Lee S.L."/>
            <person name="Lopez-Ezquerra A."/>
            <person name="Mallet L."/>
            <person name="Monroy-Kuhn J.M."/>
            <person name="Moser A."/>
            <person name="Murali S.C."/>
            <person name="Muzny D.M."/>
            <person name="Otani S."/>
            <person name="Piulachs M.-D."/>
            <person name="Poelchau M."/>
            <person name="Qu J."/>
            <person name="Schaub F."/>
            <person name="Wada-Katsumata A."/>
            <person name="Worley K.C."/>
            <person name="Xie Q."/>
            <person name="Ylla G."/>
            <person name="Poulsen M."/>
            <person name="Gibbs R.A."/>
            <person name="Schal C."/>
            <person name="Richards S."/>
            <person name="Belles X."/>
            <person name="Korb J."/>
            <person name="Bornberg-Bauer E."/>
        </authorList>
    </citation>
    <scope>NUCLEOTIDE SEQUENCE [LARGE SCALE GENOMIC DNA]</scope>
    <source>
        <tissue evidence="20">Whole body</tissue>
    </source>
</reference>
<dbReference type="FunCoup" id="A0A2J7PTV6">
    <property type="interactions" value="1308"/>
</dbReference>
<dbReference type="PANTHER" id="PTHR43290:SF2">
    <property type="entry name" value="MEVALONATE KINASE"/>
    <property type="match status" value="1"/>
</dbReference>
<evidence type="ECO:0000256" key="7">
    <source>
        <dbReference type="ARBA" id="ARBA00022723"/>
    </source>
</evidence>
<dbReference type="STRING" id="105785.A0A2J7PTV6"/>
<dbReference type="PRINTS" id="PR00959">
    <property type="entry name" value="MEVGALKINASE"/>
</dbReference>
<dbReference type="SUPFAM" id="SSF55060">
    <property type="entry name" value="GHMP Kinase, C-terminal domain"/>
    <property type="match status" value="1"/>
</dbReference>
<evidence type="ECO:0000256" key="13">
    <source>
        <dbReference type="ARBA" id="ARBA00023011"/>
    </source>
</evidence>
<dbReference type="GO" id="GO:0046872">
    <property type="term" value="F:metal ion binding"/>
    <property type="evidence" value="ECO:0007669"/>
    <property type="project" value="UniProtKB-KW"/>
</dbReference>
<protein>
    <recommendedName>
        <fullName evidence="3 18">Mevalonate kinase</fullName>
        <shortName evidence="18">MK</shortName>
        <ecNumber evidence="3 18">2.7.1.36</ecNumber>
    </recommendedName>
</protein>
<dbReference type="EMBL" id="NEVH01021221">
    <property type="protein sequence ID" value="PNF19768.1"/>
    <property type="molecule type" value="Genomic_DNA"/>
</dbReference>
<keyword evidence="11" id="KW-0460">Magnesium</keyword>
<evidence type="ECO:0000256" key="17">
    <source>
        <dbReference type="ARBA" id="ARBA00029438"/>
    </source>
</evidence>
<evidence type="ECO:0000259" key="19">
    <source>
        <dbReference type="Pfam" id="PF08544"/>
    </source>
</evidence>
<dbReference type="InterPro" id="IPR013750">
    <property type="entry name" value="GHMP_kinase_C_dom"/>
</dbReference>
<keyword evidence="14 18" id="KW-0443">Lipid metabolism</keyword>
<dbReference type="GO" id="GO:0005524">
    <property type="term" value="F:ATP binding"/>
    <property type="evidence" value="ECO:0007669"/>
    <property type="project" value="UniProtKB-KW"/>
</dbReference>
<evidence type="ECO:0000256" key="12">
    <source>
        <dbReference type="ARBA" id="ARBA00022955"/>
    </source>
</evidence>
<dbReference type="GO" id="GO:0005829">
    <property type="term" value="C:cytosol"/>
    <property type="evidence" value="ECO:0007669"/>
    <property type="project" value="TreeGrafter"/>
</dbReference>
<evidence type="ECO:0000256" key="4">
    <source>
        <dbReference type="ARBA" id="ARBA00022490"/>
    </source>
</evidence>
<comment type="pathway">
    <text evidence="17 18">Isoprenoid biosynthesis; isopentenyl diphosphate biosynthesis via mevalonate pathway; isopentenyl diphosphate from (R)-mevalonate: step 1/3.</text>
</comment>
<proteinExistence type="inferred from homology"/>
<evidence type="ECO:0000256" key="6">
    <source>
        <dbReference type="ARBA" id="ARBA00022679"/>
    </source>
</evidence>